<organism evidence="6 7">
    <name type="scientific">Massilia terrae</name>
    <dbReference type="NCBI Taxonomy" id="1811224"/>
    <lineage>
        <taxon>Bacteria</taxon>
        <taxon>Pseudomonadati</taxon>
        <taxon>Pseudomonadota</taxon>
        <taxon>Betaproteobacteria</taxon>
        <taxon>Burkholderiales</taxon>
        <taxon>Oxalobacteraceae</taxon>
        <taxon>Telluria group</taxon>
        <taxon>Massilia</taxon>
    </lineage>
</organism>
<dbReference type="Pfam" id="PF00207">
    <property type="entry name" value="A2M"/>
    <property type="match status" value="1"/>
</dbReference>
<dbReference type="Pfam" id="PF11974">
    <property type="entry name" value="bMG3"/>
    <property type="match status" value="1"/>
</dbReference>
<feature type="signal peptide" evidence="3">
    <location>
        <begin position="1"/>
        <end position="19"/>
    </location>
</feature>
<protein>
    <submittedName>
        <fullName evidence="6">MG2 domain-containing protein</fullName>
    </submittedName>
</protein>
<gene>
    <name evidence="6" type="ORF">NX778_15045</name>
</gene>
<evidence type="ECO:0000256" key="1">
    <source>
        <dbReference type="ARBA" id="ARBA00010556"/>
    </source>
</evidence>
<feature type="chain" id="PRO_5045724675" evidence="3">
    <location>
        <begin position="20"/>
        <end position="1879"/>
    </location>
</feature>
<dbReference type="Proteomes" id="UP001204621">
    <property type="component" value="Unassembled WGS sequence"/>
</dbReference>
<dbReference type="Pfam" id="PF17973">
    <property type="entry name" value="bMG10"/>
    <property type="match status" value="1"/>
</dbReference>
<dbReference type="PANTHER" id="PTHR40094:SF1">
    <property type="entry name" value="UBIQUITIN DOMAIN-CONTAINING PROTEIN"/>
    <property type="match status" value="1"/>
</dbReference>
<feature type="region of interest" description="Disordered" evidence="2">
    <location>
        <begin position="797"/>
        <end position="817"/>
    </location>
</feature>
<feature type="compositionally biased region" description="Acidic residues" evidence="2">
    <location>
        <begin position="799"/>
        <end position="808"/>
    </location>
</feature>
<dbReference type="InterPro" id="IPR011625">
    <property type="entry name" value="A2M_N_BRD"/>
</dbReference>
<evidence type="ECO:0000256" key="3">
    <source>
        <dbReference type="SAM" id="SignalP"/>
    </source>
</evidence>
<evidence type="ECO:0000259" key="4">
    <source>
        <dbReference type="SMART" id="SM01359"/>
    </source>
</evidence>
<evidence type="ECO:0000313" key="7">
    <source>
        <dbReference type="Proteomes" id="UP001204621"/>
    </source>
</evidence>
<dbReference type="InterPro" id="IPR001599">
    <property type="entry name" value="Macroglobln_a2"/>
</dbReference>
<dbReference type="EMBL" id="JANUGU010000004">
    <property type="protein sequence ID" value="MCS0659385.1"/>
    <property type="molecule type" value="Genomic_DNA"/>
</dbReference>
<keyword evidence="7" id="KW-1185">Reference proteome</keyword>
<dbReference type="InterPro" id="IPR051802">
    <property type="entry name" value="YfhM-like"/>
</dbReference>
<dbReference type="SMART" id="SM01360">
    <property type="entry name" value="A2M"/>
    <property type="match status" value="1"/>
</dbReference>
<name>A0ABT2CZI3_9BURK</name>
<proteinExistence type="inferred from homology"/>
<accession>A0ABT2CZI3</accession>
<dbReference type="PANTHER" id="PTHR40094">
    <property type="entry name" value="ALPHA-2-MACROGLOBULIN HOMOLOG"/>
    <property type="match status" value="1"/>
</dbReference>
<evidence type="ECO:0000313" key="6">
    <source>
        <dbReference type="EMBL" id="MCS0659385.1"/>
    </source>
</evidence>
<keyword evidence="3" id="KW-0732">Signal</keyword>
<dbReference type="Pfam" id="PF07703">
    <property type="entry name" value="A2M_BRD"/>
    <property type="match status" value="1"/>
</dbReference>
<sequence>MRRLLYTMSLMLLCGAAVAAPMVQQFSPQGVVKQVRQVTARFSTQMVAFGDLRAADPFSVDCAVPGHGRWVDGSIWSYDFDRALPGAVACRFTLKEDAHDLAGAPLAGERTFSLSTGGPQVVQSLPREGAGNIDEQQVFMLMLDAVPRADTVAANAWCSADGVNEKIGVRVITGEERERYLALRRDLLDRYLEVYFRAHGVVWRAKATMRNHAKDKLPVQVLQCRRTLPADRDVTLVWGAGIAADNGMATAREHKLAFHTRPDFSAKASCDRLHAKGGCIPFMPIRLTFSAPVAAHDAAAAYVQAPGGKRFKAQFERFEKNEEFVNMVRFEGPFPERASLKLHLPPGLKDDAGRTLVNAARFPMEMRTDEQPPLVKFAAPFGIIEAKGDRMLPVTVRNVEPSLAGRMQTAGSSLRLGAGQDQQVIDWLKKMSGEGGGWTFDFPREKELKTPLLQDDAGAQRFRLPKPNGKRALEVVGIPLKRPGFYVVELASPRLGAALDKPGTTAYVRSAALVTNMTAHFEHGAQSSLVWVTSLDKGQPVGGAEVVVRNCRGQQVWSGASDAEGIAHIAAELPPSVCKWTDEYYISARKGDDFTFTLSDWNRGIEPWRFNLPTGSPFDDTRIAATVFDRTLLRAGETVHMKHFLRRHTGAGFAFVTDDIQQPGTAYLVHQGSGEKIEQALRWDAAGNAYGEWQIPADAKLGVYEVMIGDRSSGRFRVEQFGVPTMRAAVSGPKEPQVAPGAVTLDAQVSYLSGGPAGGAPVTLRTMQVERSVNFSGYEDFAFAAGDVKEGTVKPGATFDDEEGEWNEDGEKAGSETPRARQLVLDRAGGARVLVDQLAHSDEPKALLAELSYQDANGETQTVSARVPLWPSRYVAGIRTDGWVQARDKLKFQVAVLDVAGKPVSGAKATVDVFKRSYFSHRRRLVGGFYAYENVTKIERVGEACAGLTDSRGLLLCDVKAPASGNLILRARAEDADGRASVTNASVWTGTREDNWFEVTDNDRIDLLPEKKRYEPGEQMRFQVRSPFREATALVTVQREGILDTYVRRISARDPVITLPVKGNYAPNVFVSALLVRGRVAGVAPTALVDLGKPAYKLGIAPVKVGWGEHELKVRVETDKPVYKVRERASVRIKVARPDGSAPPAGAAVAIAAVDAGLLELMPNESWNLLSIMMNPRSLQVQTATAQMQVVGKRHFGRKAVPHGGGGGRGQARELFETLLLWQGKVTLDANGEASVQVPLNDSLTSFRIVAIASAGSGMFGTGQVDIRSTQDLMLMAGLPKLVREGDRLHAGFTLRNTTDAALQVQFGAQFSADKGRAQVLPEQAITLAPGQAQEAGWDISVPQASSLQWDVTAVAGDARDRVRITQKVEAAVPTRTLQATLLQLDGKQSMTVERPADALPGHGGIEASFSPKLGGELPGVREYMQAYPYICLEQRVSQAVALRDPERWDAVMATLPTLLDGDGMAKYFSTMDQGSDSLTAYLLSVSKEAGYAVPPEARARMEAALLGFVQGRITRGSGLATGELSVRKLAALEALSRTRPVRPELVESFEIAPDLWPTSAVIDWYLVLQRSPAIRDRAQRLAQAETILRARLNLQGTTMGFSTERSDDWWWLMASPDVNANRLLLALLDNPSWKTDMGRLARGALGRQQHGHWRTTVANAWGVLALERFSDKFESVPVTGKSSAALGGQQRSVQVPGATLLPWPARAAELTLSHEGTGKPWVTVQSRAAIPLNAPLSSGYRITRTVTPVEQQSAGVWKRGDIYRVHLDVEAQSDMSWVVVSDPIPASASILGTGLARDAQIAVSGERQRGWVQPDFIERKADVFRAYYEFVPKGKWSVEYTVRLNNEGRFSLPPTRVEAMYSPEMFGELPNAAVAVGR</sequence>
<dbReference type="SMART" id="SM01359">
    <property type="entry name" value="A2M_N_2"/>
    <property type="match status" value="1"/>
</dbReference>
<dbReference type="RefSeq" id="WP_258812562.1">
    <property type="nucleotide sequence ID" value="NZ_JANUGU010000004.1"/>
</dbReference>
<evidence type="ECO:0000256" key="2">
    <source>
        <dbReference type="SAM" id="MobiDB-lite"/>
    </source>
</evidence>
<reference evidence="6 7" key="1">
    <citation type="submission" date="2022-08" db="EMBL/GenBank/DDBJ databases">
        <title>Reclassification of Massilia species as members of the genera Telluria, Duganella, Pseudoduganella, Mokoshia gen. nov. and Zemynaea gen. nov. using orthogonal and non-orthogonal genome-based approaches.</title>
        <authorList>
            <person name="Bowman J.P."/>
        </authorList>
    </citation>
    <scope>NUCLEOTIDE SEQUENCE [LARGE SCALE GENOMIC DNA]</scope>
    <source>
        <strain evidence="6 7">JCM 31606</strain>
    </source>
</reference>
<dbReference type="InterPro" id="IPR041246">
    <property type="entry name" value="Bact_MG10"/>
</dbReference>
<evidence type="ECO:0000259" key="5">
    <source>
        <dbReference type="SMART" id="SM01360"/>
    </source>
</evidence>
<comment type="caution">
    <text evidence="6">The sequence shown here is derived from an EMBL/GenBank/DDBJ whole genome shotgun (WGS) entry which is preliminary data.</text>
</comment>
<dbReference type="Pfam" id="PF01835">
    <property type="entry name" value="MG2"/>
    <property type="match status" value="1"/>
</dbReference>
<dbReference type="InterPro" id="IPR021868">
    <property type="entry name" value="Alpha_2_Macroglob_MG3"/>
</dbReference>
<feature type="domain" description="Alpha-2-macroglobulin bait region" evidence="4">
    <location>
        <begin position="1005"/>
        <end position="1161"/>
    </location>
</feature>
<dbReference type="InterPro" id="IPR002890">
    <property type="entry name" value="MG2"/>
</dbReference>
<feature type="domain" description="Alpha-2-macroglobulin" evidence="5">
    <location>
        <begin position="1219"/>
        <end position="1309"/>
    </location>
</feature>
<comment type="similarity">
    <text evidence="1">Belongs to the protease inhibitor I39 (alpha-2-macroglobulin) family. Bacterial alpha-2-macroglobulin subfamily.</text>
</comment>